<evidence type="ECO:0000313" key="12">
    <source>
        <dbReference type="Proteomes" id="UP000563898"/>
    </source>
</evidence>
<dbReference type="SMART" id="SM00822">
    <property type="entry name" value="PKS_KR"/>
    <property type="match status" value="1"/>
</dbReference>
<proteinExistence type="predicted"/>
<keyword evidence="4" id="KW-0521">NADP</keyword>
<dbReference type="SMART" id="SM00827">
    <property type="entry name" value="PKS_AT"/>
    <property type="match status" value="1"/>
</dbReference>
<dbReference type="InterPro" id="IPR014043">
    <property type="entry name" value="Acyl_transferase_dom"/>
</dbReference>
<dbReference type="Gene3D" id="1.10.1200.10">
    <property type="entry name" value="ACP-like"/>
    <property type="match status" value="1"/>
</dbReference>
<dbReference type="SUPFAM" id="SSF55048">
    <property type="entry name" value="Probable ACP-binding domain of malonyl-CoA ACP transacylase"/>
    <property type="match status" value="1"/>
</dbReference>
<dbReference type="RefSeq" id="WP_006372821.1">
    <property type="nucleotide sequence ID" value="NZ_JAAXPC010000006.1"/>
</dbReference>
<accession>A0A846WN25</accession>
<dbReference type="PROSITE" id="PS50075">
    <property type="entry name" value="CARRIER"/>
    <property type="match status" value="1"/>
</dbReference>
<feature type="domain" description="Ketosynthase family 3 (KS3)" evidence="9">
    <location>
        <begin position="32"/>
        <end position="453"/>
    </location>
</feature>
<dbReference type="Pfam" id="PF02801">
    <property type="entry name" value="Ketoacyl-synt_C"/>
    <property type="match status" value="1"/>
</dbReference>
<dbReference type="GO" id="GO:0005737">
    <property type="term" value="C:cytoplasm"/>
    <property type="evidence" value="ECO:0007669"/>
    <property type="project" value="TreeGrafter"/>
</dbReference>
<dbReference type="InterPro" id="IPR013968">
    <property type="entry name" value="PKS_KR"/>
</dbReference>
<feature type="domain" description="Carrier" evidence="8">
    <location>
        <begin position="1718"/>
        <end position="1793"/>
    </location>
</feature>
<dbReference type="PANTHER" id="PTHR43775">
    <property type="entry name" value="FATTY ACID SYNTHASE"/>
    <property type="match status" value="1"/>
</dbReference>
<evidence type="ECO:0000256" key="6">
    <source>
        <dbReference type="PROSITE-ProRule" id="PRU01363"/>
    </source>
</evidence>
<dbReference type="InterPro" id="IPR050091">
    <property type="entry name" value="PKS_NRPS_Biosynth_Enz"/>
</dbReference>
<feature type="domain" description="PKS/mFAS DH" evidence="10">
    <location>
        <begin position="923"/>
        <end position="1216"/>
    </location>
</feature>
<dbReference type="EMBL" id="JAAXPC010000006">
    <property type="protein sequence ID" value="NKY02416.1"/>
    <property type="molecule type" value="Genomic_DNA"/>
</dbReference>
<dbReference type="GO" id="GO:0005886">
    <property type="term" value="C:plasma membrane"/>
    <property type="evidence" value="ECO:0007669"/>
    <property type="project" value="TreeGrafter"/>
</dbReference>
<dbReference type="GO" id="GO:0071770">
    <property type="term" value="P:DIM/DIP cell wall layer assembly"/>
    <property type="evidence" value="ECO:0007669"/>
    <property type="project" value="TreeGrafter"/>
</dbReference>
<dbReference type="Pfam" id="PF00109">
    <property type="entry name" value="ketoacyl-synt"/>
    <property type="match status" value="1"/>
</dbReference>
<dbReference type="InterPro" id="IPR020806">
    <property type="entry name" value="PKS_PP-bd"/>
</dbReference>
<dbReference type="InterPro" id="IPR036291">
    <property type="entry name" value="NAD(P)-bd_dom_sf"/>
</dbReference>
<gene>
    <name evidence="11" type="ORF">HGA05_12580</name>
</gene>
<dbReference type="InterPro" id="IPR020841">
    <property type="entry name" value="PKS_Beta-ketoAc_synthase_dom"/>
</dbReference>
<evidence type="ECO:0000256" key="7">
    <source>
        <dbReference type="SAM" id="MobiDB-lite"/>
    </source>
</evidence>
<feature type="region of interest" description="C-terminal hotdog fold" evidence="6">
    <location>
        <begin position="1055"/>
        <end position="1216"/>
    </location>
</feature>
<dbReference type="InterPro" id="IPR016039">
    <property type="entry name" value="Thiolase-like"/>
</dbReference>
<dbReference type="InterPro" id="IPR057326">
    <property type="entry name" value="KR_dom"/>
</dbReference>
<dbReference type="SUPFAM" id="SSF51735">
    <property type="entry name" value="NAD(P)-binding Rossmann-fold domains"/>
    <property type="match status" value="2"/>
</dbReference>
<evidence type="ECO:0000259" key="10">
    <source>
        <dbReference type="PROSITE" id="PS52019"/>
    </source>
</evidence>
<evidence type="ECO:0000259" key="9">
    <source>
        <dbReference type="PROSITE" id="PS52004"/>
    </source>
</evidence>
<dbReference type="PANTHER" id="PTHR43775:SF37">
    <property type="entry name" value="SI:DKEY-61P9.11"/>
    <property type="match status" value="1"/>
</dbReference>
<dbReference type="InterPro" id="IPR032821">
    <property type="entry name" value="PKS_assoc"/>
</dbReference>
<dbReference type="InterPro" id="IPR016035">
    <property type="entry name" value="Acyl_Trfase/lysoPLipase"/>
</dbReference>
<feature type="region of interest" description="N-terminal hotdog fold" evidence="6">
    <location>
        <begin position="923"/>
        <end position="1045"/>
    </location>
</feature>
<dbReference type="FunFam" id="3.40.47.10:FF:000019">
    <property type="entry name" value="Polyketide synthase type I"/>
    <property type="match status" value="1"/>
</dbReference>
<dbReference type="SUPFAM" id="SSF52151">
    <property type="entry name" value="FabD/lysophospholipase-like"/>
    <property type="match status" value="1"/>
</dbReference>
<dbReference type="InterPro" id="IPR049552">
    <property type="entry name" value="PKS_DH_N"/>
</dbReference>
<dbReference type="GO" id="GO:0004315">
    <property type="term" value="F:3-oxoacyl-[acyl-carrier-protein] synthase activity"/>
    <property type="evidence" value="ECO:0007669"/>
    <property type="project" value="InterPro"/>
</dbReference>
<dbReference type="InterPro" id="IPR018201">
    <property type="entry name" value="Ketoacyl_synth_AS"/>
</dbReference>
<dbReference type="GO" id="GO:0006633">
    <property type="term" value="P:fatty acid biosynthetic process"/>
    <property type="evidence" value="ECO:0007669"/>
    <property type="project" value="InterPro"/>
</dbReference>
<dbReference type="InterPro" id="IPR042104">
    <property type="entry name" value="PKS_dehydratase_sf"/>
</dbReference>
<protein>
    <submittedName>
        <fullName evidence="11">Type I polyketide synthase</fullName>
    </submittedName>
</protein>
<evidence type="ECO:0000313" key="11">
    <source>
        <dbReference type="EMBL" id="NKY02416.1"/>
    </source>
</evidence>
<dbReference type="PROSITE" id="PS00606">
    <property type="entry name" value="KS3_1"/>
    <property type="match status" value="1"/>
</dbReference>
<dbReference type="InterPro" id="IPR009081">
    <property type="entry name" value="PP-bd_ACP"/>
</dbReference>
<dbReference type="InterPro" id="IPR001227">
    <property type="entry name" value="Ac_transferase_dom_sf"/>
</dbReference>
<dbReference type="InterPro" id="IPR016036">
    <property type="entry name" value="Malonyl_transacylase_ACP-bd"/>
</dbReference>
<dbReference type="Gene3D" id="3.40.50.720">
    <property type="entry name" value="NAD(P)-binding Rossmann-like Domain"/>
    <property type="match status" value="1"/>
</dbReference>
<dbReference type="SUPFAM" id="SSF53901">
    <property type="entry name" value="Thiolase-like"/>
    <property type="match status" value="1"/>
</dbReference>
<evidence type="ECO:0000259" key="8">
    <source>
        <dbReference type="PROSITE" id="PS50075"/>
    </source>
</evidence>
<comment type="caution">
    <text evidence="11">The sequence shown here is derived from an EMBL/GenBank/DDBJ whole genome shotgun (WGS) entry which is preliminary data.</text>
</comment>
<name>A0A846WN25_9ACTN</name>
<dbReference type="Pfam" id="PF21089">
    <property type="entry name" value="PKS_DH_N"/>
    <property type="match status" value="1"/>
</dbReference>
<feature type="compositionally biased region" description="Basic and acidic residues" evidence="7">
    <location>
        <begin position="875"/>
        <end position="885"/>
    </location>
</feature>
<evidence type="ECO:0000256" key="1">
    <source>
        <dbReference type="ARBA" id="ARBA00022450"/>
    </source>
</evidence>
<dbReference type="InterPro" id="IPR006162">
    <property type="entry name" value="Ppantetheine_attach_site"/>
</dbReference>
<keyword evidence="3" id="KW-0808">Transferase</keyword>
<dbReference type="CDD" id="cd00833">
    <property type="entry name" value="PKS"/>
    <property type="match status" value="1"/>
</dbReference>
<dbReference type="Gene3D" id="3.10.129.110">
    <property type="entry name" value="Polyketide synthase dehydratase"/>
    <property type="match status" value="1"/>
</dbReference>
<dbReference type="FunFam" id="3.30.70.250:FF:000003">
    <property type="entry name" value="Polyketide beta-ketoacyl synthase Pks3"/>
    <property type="match status" value="1"/>
</dbReference>
<dbReference type="Pfam" id="PF08659">
    <property type="entry name" value="KR"/>
    <property type="match status" value="1"/>
</dbReference>
<organism evidence="11 12">
    <name type="scientific">Gordonia polyisoprenivorans</name>
    <dbReference type="NCBI Taxonomy" id="84595"/>
    <lineage>
        <taxon>Bacteria</taxon>
        <taxon>Bacillati</taxon>
        <taxon>Actinomycetota</taxon>
        <taxon>Actinomycetes</taxon>
        <taxon>Mycobacteriales</taxon>
        <taxon>Gordoniaceae</taxon>
        <taxon>Gordonia</taxon>
    </lineage>
</organism>
<evidence type="ECO:0000256" key="4">
    <source>
        <dbReference type="ARBA" id="ARBA00022857"/>
    </source>
</evidence>
<dbReference type="InterPro" id="IPR014031">
    <property type="entry name" value="Ketoacyl_synth_C"/>
</dbReference>
<dbReference type="SMART" id="SM00825">
    <property type="entry name" value="PKS_KS"/>
    <property type="match status" value="1"/>
</dbReference>
<dbReference type="Gene3D" id="3.40.47.10">
    <property type="match status" value="1"/>
</dbReference>
<keyword evidence="2" id="KW-0597">Phosphoprotein</keyword>
<dbReference type="PROSITE" id="PS52019">
    <property type="entry name" value="PKS_MFAS_DH"/>
    <property type="match status" value="1"/>
</dbReference>
<dbReference type="InterPro" id="IPR049900">
    <property type="entry name" value="PKS_mFAS_DH"/>
</dbReference>
<dbReference type="GO" id="GO:0004312">
    <property type="term" value="F:fatty acid synthase activity"/>
    <property type="evidence" value="ECO:0007669"/>
    <property type="project" value="TreeGrafter"/>
</dbReference>
<keyword evidence="5" id="KW-0511">Multifunctional enzyme</keyword>
<dbReference type="InterPro" id="IPR020807">
    <property type="entry name" value="PKS_DH"/>
</dbReference>
<dbReference type="Pfam" id="PF14765">
    <property type="entry name" value="PS-DH"/>
    <property type="match status" value="1"/>
</dbReference>
<evidence type="ECO:0000256" key="2">
    <source>
        <dbReference type="ARBA" id="ARBA00022553"/>
    </source>
</evidence>
<dbReference type="CDD" id="cd08955">
    <property type="entry name" value="KR_2_FAS_SDR_x"/>
    <property type="match status" value="1"/>
</dbReference>
<feature type="active site" description="Proton acceptor; for dehydratase activity" evidence="6">
    <location>
        <position position="954"/>
    </location>
</feature>
<dbReference type="SMART" id="SM00823">
    <property type="entry name" value="PKS_PP"/>
    <property type="match status" value="1"/>
</dbReference>
<dbReference type="Gene3D" id="3.30.70.250">
    <property type="entry name" value="Malonyl-CoA ACP transacylase, ACP-binding"/>
    <property type="match status" value="1"/>
</dbReference>
<evidence type="ECO:0000256" key="3">
    <source>
        <dbReference type="ARBA" id="ARBA00022679"/>
    </source>
</evidence>
<dbReference type="Gene3D" id="3.40.366.10">
    <property type="entry name" value="Malonyl-Coenzyme A Acyl Carrier Protein, domain 2"/>
    <property type="match status" value="1"/>
</dbReference>
<dbReference type="PROSITE" id="PS00012">
    <property type="entry name" value="PHOSPHOPANTETHEINE"/>
    <property type="match status" value="1"/>
</dbReference>
<dbReference type="Pfam" id="PF00550">
    <property type="entry name" value="PP-binding"/>
    <property type="match status" value="1"/>
</dbReference>
<sequence length="1830" mass="191277">MKTTFDRVSAMTPAQRSALVEQFDKAARITGAEPIAVVGIGCRFPGGVRGPESFWELLTQGRDGVVEVPPQRWDAEEYYDPDPMVPGRMPSKWGGFLDDIAGFDADYFGITPREAEAMDPQQRIALEVAVEALEDAGYRSDALTGVRAAVTLGVYYNEYQSTSASHPESIDAYSATGNAHSITVGRIAYLLGLRGPAVAVDTACSSSLVALHLACQSLRSRESDLGLAGGVSVILRPETQLALGKWGMLSPRGRCNAFDVAADGFVRGEGAGVVVLKRLADAVRDGDRVHAVIRGSAVNSDGRSNGLTAPNAPAQREVITRALAAGDVPASSVNFVETHGTGTSLGDPIEFDALSAVYGRESSCALGAVKTNFGHLEAAAGIAGFIKAVLTVEHGQIPPNLHFTQWNPAIDARSTRIVVPTETMQWPQSDTPRRAGISSFGLGGTNAHIVIEQGPALAAASSVASAMPTVSRLSVTGRSEDRVRDRARALAQWLETGPSVALPDVAATLDRLRTTTDPVGTVCARDTDEALAGLRALAEGSPRPGVLAPRRYRPWPGTVFVFSGQGSQWAGMGRRLLVAEPAFAAAVVELEPVFVAVVGFSLREVLASGEPVVGIDRIQPVLVGVQLALVSLWRSYGVCPDAVIGHSMGEVAAAVVSGALSVADGLSVIATRSRLMKALSGHGAMALLEADAATADALVRAHPGLSTAVYASPRQCVVAGPPEQIDAVIAEVTARNLLARRVEVDVASHHRTVDPILDDLRAALADLAPRRPTIPMVSTVEESQTAPVTDADYWVRNLRNPVRFGDAITRAAADHSTFIEISPHPLLTHSIGDTLAAARPDGDVEVLGTLVRGEDETLTFHGALAVVESVTPRSGPEKSDPEKPAATESAVTPPPPVTLAPTSWQHTRYWPTVRATSTRSGEHPLLGTHVEVPGGEHIWQGEIGTDHLAWLGDHQVHDRAVLPAAGFAEMVLAAGSEALGMPATGLEVHRLEVEEMLAVDTTVSVTTRLCRVADGEMGVEIHSRTTEGAWRRHATGRVVTSTSPDIPAPVALIGGTTVAPSDFYRALRSTGAAHGEAFAALTHIVRVGSTDDAGPRTGASESRIELPAAAGVDRGFRLHPVLLDAALQSVAAAMPEESTSGIAAGGADAATFLPVAIESLRVTGVIGRRATCSAQVTEIPGTADKLASFILTDESGATVAVASGVYLRKVERHSVPLPLEQKLFDTEWVPADLPGDASGQLADGSWLILAGHSTADGSSADELADLLGRSPSRRVIRQTLPAGTSGSGMTGTGSVLTEAAIADLDADSAAPAAGVVVLLDAETFDPRGAASEQARALVWSVTSAVRAVAARPGRAPRVWLVTRNGIGVGADESGNPTVGALEGLVRVMAYEHPALHVTLVDLDGDDDAPLVAELAADSRDDIVAWRAGARHVRRLRRAPLGAPSVTPVTAGAAYIVTGGLGGLGTLMARHLLDAGAGRVVLNGRRAITPDQQTLINDLSNGGEVAYIAGDIAEPGVAAALVDAARETGREVRGVLHAAAVIDDALLSALEPDSLSRVWAPKVAGAIALHEATTHLRLDWWVVFSSAASLLGSPGQGAYAAANAWADAFALWRRHQGLPATAINWGQWAQVGVAAALTMDALDPISPAEGIEAFDALVAADATRAGVIRLRLDRAAVAFPELDQLGYFAPLVAELHDLTDDTWGGVEALRTLDATAVHDAVTDRLRTRIAAIMGFADSRAVDVDKPLTDLGMDSLMAVRIRNAVRGDFGAEPPVALLLQGASLRALAADLIRQLDLAVADDTDASGGLRERAQLRAAARQRAGRRRTGQRA</sequence>
<reference evidence="11 12" key="1">
    <citation type="submission" date="2020-04" db="EMBL/GenBank/DDBJ databases">
        <title>MicrobeNet Type strains.</title>
        <authorList>
            <person name="Nicholson A.C."/>
        </authorList>
    </citation>
    <scope>NUCLEOTIDE SEQUENCE [LARGE SCALE GENOMIC DNA]</scope>
    <source>
        <strain evidence="11 12">ATCC BAA-14</strain>
    </source>
</reference>
<feature type="active site" description="Proton donor; for dehydratase activity" evidence="6">
    <location>
        <position position="1124"/>
    </location>
</feature>
<evidence type="ECO:0000256" key="5">
    <source>
        <dbReference type="ARBA" id="ARBA00023268"/>
    </source>
</evidence>
<dbReference type="SMART" id="SM00826">
    <property type="entry name" value="PKS_DH"/>
    <property type="match status" value="1"/>
</dbReference>
<dbReference type="Pfam" id="PF00698">
    <property type="entry name" value="Acyl_transf_1"/>
    <property type="match status" value="1"/>
</dbReference>
<dbReference type="InterPro" id="IPR049551">
    <property type="entry name" value="PKS_DH_C"/>
</dbReference>
<feature type="region of interest" description="Disordered" evidence="7">
    <location>
        <begin position="869"/>
        <end position="904"/>
    </location>
</feature>
<keyword evidence="1" id="KW-0596">Phosphopantetheine</keyword>
<dbReference type="InterPro" id="IPR036736">
    <property type="entry name" value="ACP-like_sf"/>
</dbReference>
<dbReference type="SUPFAM" id="SSF47336">
    <property type="entry name" value="ACP-like"/>
    <property type="match status" value="1"/>
</dbReference>
<dbReference type="Proteomes" id="UP000563898">
    <property type="component" value="Unassembled WGS sequence"/>
</dbReference>
<dbReference type="InterPro" id="IPR014030">
    <property type="entry name" value="Ketoacyl_synth_N"/>
</dbReference>
<dbReference type="PROSITE" id="PS52004">
    <property type="entry name" value="KS3_2"/>
    <property type="match status" value="1"/>
</dbReference>
<dbReference type="GO" id="GO:0031177">
    <property type="term" value="F:phosphopantetheine binding"/>
    <property type="evidence" value="ECO:0007669"/>
    <property type="project" value="InterPro"/>
</dbReference>
<dbReference type="Pfam" id="PF16197">
    <property type="entry name" value="KAsynt_C_assoc"/>
    <property type="match status" value="1"/>
</dbReference>